<keyword evidence="2" id="KW-1185">Reference proteome</keyword>
<proteinExistence type="predicted"/>
<dbReference type="EMBL" id="CAKJTJ010000013">
    <property type="protein sequence ID" value="CAG9621788.1"/>
    <property type="molecule type" value="Genomic_DNA"/>
</dbReference>
<comment type="caution">
    <text evidence="1">The sequence shown here is derived from an EMBL/GenBank/DDBJ whole genome shotgun (WGS) entry which is preliminary data.</text>
</comment>
<accession>A0ABM8YPU0</accession>
<gene>
    <name evidence="1" type="ORF">BACCIP111883_02561</name>
</gene>
<reference evidence="1 2" key="1">
    <citation type="submission" date="2021-10" db="EMBL/GenBank/DDBJ databases">
        <authorList>
            <person name="Criscuolo A."/>
        </authorList>
    </citation>
    <scope>NUCLEOTIDE SEQUENCE [LARGE SCALE GENOMIC DNA]</scope>
    <source>
        <strain evidence="2">CIP 111883</strain>
    </source>
</reference>
<dbReference type="RefSeq" id="WP_230501681.1">
    <property type="nucleotide sequence ID" value="NZ_CAKJTJ010000013.1"/>
</dbReference>
<name>A0ABM8YPU0_9BACI</name>
<organism evidence="1 2">
    <name type="scientific">Sutcliffiella rhizosphaerae</name>
    <dbReference type="NCBI Taxonomy" id="2880967"/>
    <lineage>
        <taxon>Bacteria</taxon>
        <taxon>Bacillati</taxon>
        <taxon>Bacillota</taxon>
        <taxon>Bacilli</taxon>
        <taxon>Bacillales</taxon>
        <taxon>Bacillaceae</taxon>
        <taxon>Sutcliffiella</taxon>
    </lineage>
</organism>
<protein>
    <submittedName>
        <fullName evidence="1">Uncharacterized protein</fullName>
    </submittedName>
</protein>
<evidence type="ECO:0000313" key="1">
    <source>
        <dbReference type="EMBL" id="CAG9621788.1"/>
    </source>
</evidence>
<evidence type="ECO:0000313" key="2">
    <source>
        <dbReference type="Proteomes" id="UP000789833"/>
    </source>
</evidence>
<dbReference type="Proteomes" id="UP000789833">
    <property type="component" value="Unassembled WGS sequence"/>
</dbReference>
<sequence length="47" mass="5239">MKKLLVLVSFVVLFLYGGDSEVKKAEASKHYGEVFSPDKDEHPGIDD</sequence>